<feature type="domain" description="Integrase zinc-binding" evidence="2">
    <location>
        <begin position="10"/>
        <end position="63"/>
    </location>
</feature>
<dbReference type="OMA" id="HHEIKAM"/>
<dbReference type="EC" id="2.7.7.49" evidence="1"/>
<dbReference type="InterPro" id="IPR041588">
    <property type="entry name" value="Integrase_H2C2"/>
</dbReference>
<accession>A0A026W8U7</accession>
<dbReference type="PANTHER" id="PTHR37984:SF7">
    <property type="entry name" value="INTEGRASE CATALYTIC DOMAIN-CONTAINING PROTEIN"/>
    <property type="match status" value="1"/>
</dbReference>
<evidence type="ECO:0000256" key="1">
    <source>
        <dbReference type="ARBA" id="ARBA00012493"/>
    </source>
</evidence>
<organism evidence="3 4">
    <name type="scientific">Ooceraea biroi</name>
    <name type="common">Clonal raider ant</name>
    <name type="synonym">Cerapachys biroi</name>
    <dbReference type="NCBI Taxonomy" id="2015173"/>
    <lineage>
        <taxon>Eukaryota</taxon>
        <taxon>Metazoa</taxon>
        <taxon>Ecdysozoa</taxon>
        <taxon>Arthropoda</taxon>
        <taxon>Hexapoda</taxon>
        <taxon>Insecta</taxon>
        <taxon>Pterygota</taxon>
        <taxon>Neoptera</taxon>
        <taxon>Endopterygota</taxon>
        <taxon>Hymenoptera</taxon>
        <taxon>Apocrita</taxon>
        <taxon>Aculeata</taxon>
        <taxon>Formicoidea</taxon>
        <taxon>Formicidae</taxon>
        <taxon>Dorylinae</taxon>
        <taxon>Ooceraea</taxon>
    </lineage>
</organism>
<evidence type="ECO:0000313" key="3">
    <source>
        <dbReference type="EMBL" id="EZA52480.1"/>
    </source>
</evidence>
<dbReference type="PANTHER" id="PTHR37984">
    <property type="entry name" value="PROTEIN CBG26694"/>
    <property type="match status" value="1"/>
</dbReference>
<evidence type="ECO:0000259" key="2">
    <source>
        <dbReference type="Pfam" id="PF17921"/>
    </source>
</evidence>
<dbReference type="InterPro" id="IPR050951">
    <property type="entry name" value="Retrovirus_Pol_polyprotein"/>
</dbReference>
<reference evidence="3 4" key="1">
    <citation type="journal article" date="2014" name="Curr. Biol.">
        <title>The genome of the clonal raider ant Cerapachys biroi.</title>
        <authorList>
            <person name="Oxley P.R."/>
            <person name="Ji L."/>
            <person name="Fetter-Pruneda I."/>
            <person name="McKenzie S.K."/>
            <person name="Li C."/>
            <person name="Hu H."/>
            <person name="Zhang G."/>
            <person name="Kronauer D.J."/>
        </authorList>
    </citation>
    <scope>NUCLEOTIDE SEQUENCE [LARGE SCALE GENOMIC DNA]</scope>
</reference>
<proteinExistence type="predicted"/>
<gene>
    <name evidence="3" type="ORF">X777_08595</name>
</gene>
<dbReference type="Gene3D" id="1.10.340.70">
    <property type="match status" value="1"/>
</dbReference>
<dbReference type="OrthoDB" id="7554847at2759"/>
<keyword evidence="4" id="KW-1185">Reference proteome</keyword>
<sequence length="110" mass="13084">MLFYNDRVVVPKMLREKMLELLHEGHFGINRTCDRARGILFWPGMNADIQSMIQHCKVCKRYRYANVKEPLITHEVPKLPFQKIASDILEYKGKSYLIIVDYLTKWLEIL</sequence>
<dbReference type="FunFam" id="1.10.340.70:FF:000004">
    <property type="entry name" value="Retrovirus-related Pol polyprotein from transposon 297-like Protein"/>
    <property type="match status" value="1"/>
</dbReference>
<name>A0A026W8U7_OOCBI</name>
<protein>
    <recommendedName>
        <fullName evidence="1">RNA-directed DNA polymerase</fullName>
        <ecNumber evidence="1">2.7.7.49</ecNumber>
    </recommendedName>
</protein>
<dbReference type="Pfam" id="PF17921">
    <property type="entry name" value="Integrase_H2C2"/>
    <property type="match status" value="1"/>
</dbReference>
<dbReference type="GO" id="GO:0003964">
    <property type="term" value="F:RNA-directed DNA polymerase activity"/>
    <property type="evidence" value="ECO:0007669"/>
    <property type="project" value="UniProtKB-EC"/>
</dbReference>
<dbReference type="EMBL" id="KK107332">
    <property type="protein sequence ID" value="EZA52480.1"/>
    <property type="molecule type" value="Genomic_DNA"/>
</dbReference>
<evidence type="ECO:0000313" key="4">
    <source>
        <dbReference type="Proteomes" id="UP000053097"/>
    </source>
</evidence>
<dbReference type="Proteomes" id="UP000053097">
    <property type="component" value="Unassembled WGS sequence"/>
</dbReference>
<dbReference type="AlphaFoldDB" id="A0A026W8U7"/>